<feature type="transmembrane region" description="Helical" evidence="1">
    <location>
        <begin position="218"/>
        <end position="237"/>
    </location>
</feature>
<name>A0A540N2A6_MALBA</name>
<accession>A0A540N2A6</accession>
<reference evidence="2 3" key="1">
    <citation type="journal article" date="2019" name="G3 (Bethesda)">
        <title>Sequencing of a Wild Apple (Malus baccata) Genome Unravels the Differences Between Cultivated and Wild Apple Species Regarding Disease Resistance and Cold Tolerance.</title>
        <authorList>
            <person name="Chen X."/>
        </authorList>
    </citation>
    <scope>NUCLEOTIDE SEQUENCE [LARGE SCALE GENOMIC DNA]</scope>
    <source>
        <strain evidence="3">cv. Shandingzi</strain>
        <tissue evidence="2">Leaves</tissue>
    </source>
</reference>
<comment type="caution">
    <text evidence="2">The sequence shown here is derived from an EMBL/GenBank/DDBJ whole genome shotgun (WGS) entry which is preliminary data.</text>
</comment>
<evidence type="ECO:0000313" key="3">
    <source>
        <dbReference type="Proteomes" id="UP000315295"/>
    </source>
</evidence>
<dbReference type="EMBL" id="VIEB01000127">
    <property type="protein sequence ID" value="TQE05172.1"/>
    <property type="molecule type" value="Genomic_DNA"/>
</dbReference>
<keyword evidence="1" id="KW-0472">Membrane</keyword>
<dbReference type="Proteomes" id="UP000315295">
    <property type="component" value="Unassembled WGS sequence"/>
</dbReference>
<keyword evidence="3" id="KW-1185">Reference proteome</keyword>
<keyword evidence="1" id="KW-0812">Transmembrane</keyword>
<gene>
    <name evidence="2" type="ORF">C1H46_009151</name>
</gene>
<evidence type="ECO:0000256" key="1">
    <source>
        <dbReference type="SAM" id="Phobius"/>
    </source>
</evidence>
<sequence>MIACIQKRIGGVPSSHKIRGLNISATYANEENSNYIDDDDDDDDGYKPPIIIKVSNKSKGLKWIYVPTFYGIPEEGEDMIWLSHWRMESETTLQCGDEVLVLVLMRPGKFQLKEFGIELVQEHQNHMMISTQHNIKSDPNYPFVIGGDLSIYEHIPGIYFLGMNKEFVEDTDFFLNRLIMDTDEEDTDKEKGQEDEPNYTIARTRAASNNCGHGSWKVLLTAAGLFFTLALVVRSSISRKKKRR</sequence>
<proteinExistence type="predicted"/>
<organism evidence="2 3">
    <name type="scientific">Malus baccata</name>
    <name type="common">Siberian crab apple</name>
    <name type="synonym">Pyrus baccata</name>
    <dbReference type="NCBI Taxonomy" id="106549"/>
    <lineage>
        <taxon>Eukaryota</taxon>
        <taxon>Viridiplantae</taxon>
        <taxon>Streptophyta</taxon>
        <taxon>Embryophyta</taxon>
        <taxon>Tracheophyta</taxon>
        <taxon>Spermatophyta</taxon>
        <taxon>Magnoliopsida</taxon>
        <taxon>eudicotyledons</taxon>
        <taxon>Gunneridae</taxon>
        <taxon>Pentapetalae</taxon>
        <taxon>rosids</taxon>
        <taxon>fabids</taxon>
        <taxon>Rosales</taxon>
        <taxon>Rosaceae</taxon>
        <taxon>Amygdaloideae</taxon>
        <taxon>Maleae</taxon>
        <taxon>Malus</taxon>
    </lineage>
</organism>
<keyword evidence="1" id="KW-1133">Transmembrane helix</keyword>
<evidence type="ECO:0000313" key="2">
    <source>
        <dbReference type="EMBL" id="TQE05172.1"/>
    </source>
</evidence>
<dbReference type="AlphaFoldDB" id="A0A540N2A6"/>
<protein>
    <submittedName>
        <fullName evidence="2">Uncharacterized protein</fullName>
    </submittedName>
</protein>